<evidence type="ECO:0000313" key="15">
    <source>
        <dbReference type="Proteomes" id="UP000310189"/>
    </source>
</evidence>
<keyword evidence="5" id="KW-0328">Glycosyltransferase</keyword>
<comment type="function">
    <text evidence="11">Participates in the formation of the lipid-linked precursor oligosaccharide for N-glycosylation. Involved in assembling the dolichol-pyrophosphate-GlcNAc(2)-Man(5) intermediate on the cytoplasmic surface of the ER.</text>
</comment>
<evidence type="ECO:0000256" key="11">
    <source>
        <dbReference type="ARBA" id="ARBA00024899"/>
    </source>
</evidence>
<evidence type="ECO:0000259" key="13">
    <source>
        <dbReference type="Pfam" id="PF13579"/>
    </source>
</evidence>
<keyword evidence="10" id="KW-0472">Membrane</keyword>
<evidence type="ECO:0000256" key="8">
    <source>
        <dbReference type="ARBA" id="ARBA00022824"/>
    </source>
</evidence>
<keyword evidence="12" id="KW-0732">Signal</keyword>
<dbReference type="Proteomes" id="UP000310189">
    <property type="component" value="Unassembled WGS sequence"/>
</dbReference>
<dbReference type="Gene3D" id="3.40.50.2000">
    <property type="entry name" value="Glycogen Phosphorylase B"/>
    <property type="match status" value="1"/>
</dbReference>
<dbReference type="EC" id="2.4.1.142" evidence="3"/>
<keyword evidence="8" id="KW-0256">Endoplasmic reticulum</keyword>
<dbReference type="OrthoDB" id="614844at2759"/>
<evidence type="ECO:0000256" key="7">
    <source>
        <dbReference type="ARBA" id="ARBA00022692"/>
    </source>
</evidence>
<dbReference type="PANTHER" id="PTHR13036">
    <property type="entry name" value="BETA1,4 MANNOSYLTRANSFERASE"/>
    <property type="match status" value="1"/>
</dbReference>
<dbReference type="EMBL" id="SPNW01000069">
    <property type="protein sequence ID" value="TIA86990.1"/>
    <property type="molecule type" value="Genomic_DNA"/>
</dbReference>
<dbReference type="GO" id="GO:0004578">
    <property type="term" value="F:chitobiosyldiphosphodolichol beta-mannosyltransferase activity"/>
    <property type="evidence" value="ECO:0007669"/>
    <property type="project" value="UniProtKB-EC"/>
</dbReference>
<evidence type="ECO:0000256" key="4">
    <source>
        <dbReference type="ARBA" id="ARBA00015841"/>
    </source>
</evidence>
<evidence type="ECO:0000256" key="1">
    <source>
        <dbReference type="ARBA" id="ARBA00004389"/>
    </source>
</evidence>
<organism evidence="14 15">
    <name type="scientific">Wallemia hederae</name>
    <dbReference type="NCBI Taxonomy" id="1540922"/>
    <lineage>
        <taxon>Eukaryota</taxon>
        <taxon>Fungi</taxon>
        <taxon>Dikarya</taxon>
        <taxon>Basidiomycota</taxon>
        <taxon>Wallemiomycotina</taxon>
        <taxon>Wallemiomycetes</taxon>
        <taxon>Wallemiales</taxon>
        <taxon>Wallemiaceae</taxon>
        <taxon>Wallemia</taxon>
    </lineage>
</organism>
<accession>A0A4T0FGF5</accession>
<comment type="pathway">
    <text evidence="2">Protein modification; protein glycosylation.</text>
</comment>
<reference evidence="14 15" key="1">
    <citation type="submission" date="2019-03" db="EMBL/GenBank/DDBJ databases">
        <title>Sequencing 23 genomes of Wallemia ichthyophaga.</title>
        <authorList>
            <person name="Gostincar C."/>
        </authorList>
    </citation>
    <scope>NUCLEOTIDE SEQUENCE [LARGE SCALE GENOMIC DNA]</scope>
    <source>
        <strain evidence="14 15">EXF-5753</strain>
    </source>
</reference>
<evidence type="ECO:0000256" key="12">
    <source>
        <dbReference type="SAM" id="SignalP"/>
    </source>
</evidence>
<evidence type="ECO:0000256" key="6">
    <source>
        <dbReference type="ARBA" id="ARBA00022679"/>
    </source>
</evidence>
<dbReference type="Pfam" id="PF13692">
    <property type="entry name" value="Glyco_trans_1_4"/>
    <property type="match status" value="1"/>
</dbReference>
<dbReference type="InterPro" id="IPR026051">
    <property type="entry name" value="ALG1-like"/>
</dbReference>
<sequence>MSLSLLLVICAVAVLLLVPASLFRQRINAQLAAVVVLGDIGRSPRCMYHAMSLVENGYEVVLIGYRGSTPIEQLTRSDRVQIRVLDMPQTAHLPFLAAAACRIAAQVYGLCKVFVTHKHIPKWTLFQTPPAIPTLLVAQILKAITGTRLIIDWHNTAFSLLALQLGKMHPLVRMSRVIERYAGKFADVHVFVTDAMRLRLSSEWGLVGKKLTLHDRPPSMFKRLSLAERMDLLATLNLIDDPSFHPSADDTDISTALIVSSTSWTPDEDFDMLLSALETYEKALARGTKLPNILLAITGKGPLKERFDEKVRALEEGWKGVRVRTVWLEAEAYPKLLGSAHLGLSFHASSSGLDLPMKVVDMFGAGLPVCALNFACLHELVVDGVNGVTFESGTQLGQQMVDLLAHPDKLNKLRHNVVHSTDADWQTNWNDKLNVLLE</sequence>
<evidence type="ECO:0000256" key="3">
    <source>
        <dbReference type="ARBA" id="ARBA00012611"/>
    </source>
</evidence>
<evidence type="ECO:0000256" key="2">
    <source>
        <dbReference type="ARBA" id="ARBA00004922"/>
    </source>
</evidence>
<dbReference type="SUPFAM" id="SSF53756">
    <property type="entry name" value="UDP-Glycosyltransferase/glycogen phosphorylase"/>
    <property type="match status" value="1"/>
</dbReference>
<keyword evidence="6" id="KW-0808">Transferase</keyword>
<dbReference type="PANTHER" id="PTHR13036:SF0">
    <property type="entry name" value="CHITOBIOSYLDIPHOSPHODOLICHOL BETA-MANNOSYLTRANSFERASE"/>
    <property type="match status" value="1"/>
</dbReference>
<protein>
    <recommendedName>
        <fullName evidence="4">Chitobiosyldiphosphodolichol beta-mannosyltransferase</fullName>
        <ecNumber evidence="3">2.4.1.142</ecNumber>
    </recommendedName>
</protein>
<comment type="caution">
    <text evidence="14">The sequence shown here is derived from an EMBL/GenBank/DDBJ whole genome shotgun (WGS) entry which is preliminary data.</text>
</comment>
<gene>
    <name evidence="14" type="ORF">E3P99_03473</name>
</gene>
<keyword evidence="15" id="KW-1185">Reference proteome</keyword>
<feature type="chain" id="PRO_5020608514" description="Chitobiosyldiphosphodolichol beta-mannosyltransferase" evidence="12">
    <location>
        <begin position="23"/>
        <end position="438"/>
    </location>
</feature>
<comment type="subcellular location">
    <subcellularLocation>
        <location evidence="1">Endoplasmic reticulum membrane</location>
        <topology evidence="1">Single-pass membrane protein</topology>
    </subcellularLocation>
</comment>
<feature type="signal peptide" evidence="12">
    <location>
        <begin position="1"/>
        <end position="22"/>
    </location>
</feature>
<dbReference type="Pfam" id="PF13579">
    <property type="entry name" value="Glyco_trans_4_4"/>
    <property type="match status" value="1"/>
</dbReference>
<feature type="domain" description="Glycosyltransferase subfamily 4-like N-terminal" evidence="13">
    <location>
        <begin position="50"/>
        <end position="206"/>
    </location>
</feature>
<evidence type="ECO:0000256" key="5">
    <source>
        <dbReference type="ARBA" id="ARBA00022676"/>
    </source>
</evidence>
<evidence type="ECO:0000256" key="9">
    <source>
        <dbReference type="ARBA" id="ARBA00022989"/>
    </source>
</evidence>
<name>A0A4T0FGF5_9BASI</name>
<dbReference type="GO" id="GO:0005789">
    <property type="term" value="C:endoplasmic reticulum membrane"/>
    <property type="evidence" value="ECO:0007669"/>
    <property type="project" value="UniProtKB-SubCell"/>
</dbReference>
<keyword evidence="7" id="KW-0812">Transmembrane</keyword>
<dbReference type="InterPro" id="IPR028098">
    <property type="entry name" value="Glyco_trans_4-like_N"/>
</dbReference>
<keyword evidence="9" id="KW-1133">Transmembrane helix</keyword>
<proteinExistence type="predicted"/>
<evidence type="ECO:0000313" key="14">
    <source>
        <dbReference type="EMBL" id="TIA86990.1"/>
    </source>
</evidence>
<dbReference type="AlphaFoldDB" id="A0A4T0FGF5"/>
<evidence type="ECO:0000256" key="10">
    <source>
        <dbReference type="ARBA" id="ARBA00023136"/>
    </source>
</evidence>